<evidence type="ECO:0000256" key="1">
    <source>
        <dbReference type="SAM" id="MobiDB-lite"/>
    </source>
</evidence>
<proteinExistence type="predicted"/>
<evidence type="ECO:0000313" key="2">
    <source>
        <dbReference type="EMBL" id="RAK27303.1"/>
    </source>
</evidence>
<sequence length="104" mass="11842">MPLFNEAHRIYHPDEINFLRSCYSKAAMNLEKQGRDYCASELASCIMMLYESGLRNAAYVSEMAARLAYQRSKKRRLDGPYRAANSNISSSLDHDPRHPDNPSG</sequence>
<dbReference type="Proteomes" id="UP000249453">
    <property type="component" value="Unassembled WGS sequence"/>
</dbReference>
<name>A0A364JTL9_9HYPH</name>
<keyword evidence="3" id="KW-1185">Reference proteome</keyword>
<comment type="caution">
    <text evidence="2">The sequence shown here is derived from an EMBL/GenBank/DDBJ whole genome shotgun (WGS) entry which is preliminary data.</text>
</comment>
<dbReference type="AlphaFoldDB" id="A0A364JTL9"/>
<gene>
    <name evidence="2" type="ORF">C7374_11022</name>
</gene>
<reference evidence="2 3" key="1">
    <citation type="submission" date="2018-06" db="EMBL/GenBank/DDBJ databases">
        <title>Genomic Encyclopedia of Type Strains, Phase IV (KMG-IV): sequencing the most valuable type-strain genomes for metagenomic binning, comparative biology and taxonomic classification.</title>
        <authorList>
            <person name="Goeker M."/>
        </authorList>
    </citation>
    <scope>NUCLEOTIDE SEQUENCE [LARGE SCALE GENOMIC DNA]</scope>
    <source>
        <strain evidence="2 3">DSM 26720</strain>
    </source>
</reference>
<feature type="region of interest" description="Disordered" evidence="1">
    <location>
        <begin position="74"/>
        <end position="104"/>
    </location>
</feature>
<dbReference type="OrthoDB" id="8455709at2"/>
<organism evidence="2 3">
    <name type="scientific">Falsochrobactrum ovis</name>
    <dbReference type="NCBI Taxonomy" id="1293442"/>
    <lineage>
        <taxon>Bacteria</taxon>
        <taxon>Pseudomonadati</taxon>
        <taxon>Pseudomonadota</taxon>
        <taxon>Alphaproteobacteria</taxon>
        <taxon>Hyphomicrobiales</taxon>
        <taxon>Brucellaceae</taxon>
        <taxon>Falsochrobactrum</taxon>
    </lineage>
</organism>
<feature type="compositionally biased region" description="Basic and acidic residues" evidence="1">
    <location>
        <begin position="92"/>
        <end position="104"/>
    </location>
</feature>
<accession>A0A364JTL9</accession>
<protein>
    <submittedName>
        <fullName evidence="2">Uncharacterized protein</fullName>
    </submittedName>
</protein>
<evidence type="ECO:0000313" key="3">
    <source>
        <dbReference type="Proteomes" id="UP000249453"/>
    </source>
</evidence>
<dbReference type="EMBL" id="QLMK01000010">
    <property type="protein sequence ID" value="RAK27303.1"/>
    <property type="molecule type" value="Genomic_DNA"/>
</dbReference>
<dbReference type="RefSeq" id="WP_111575819.1">
    <property type="nucleotide sequence ID" value="NZ_JBHEEY010000006.1"/>
</dbReference>